<evidence type="ECO:0000256" key="1">
    <source>
        <dbReference type="ARBA" id="ARBA00023180"/>
    </source>
</evidence>
<evidence type="ECO:0000259" key="3">
    <source>
        <dbReference type="Pfam" id="PF00129"/>
    </source>
</evidence>
<keyword evidence="5" id="KW-1185">Reference proteome</keyword>
<dbReference type="PRINTS" id="PR01638">
    <property type="entry name" value="MHCCLASSI"/>
</dbReference>
<dbReference type="InterPro" id="IPR037055">
    <property type="entry name" value="MHC_I-like_Ag-recog_sf"/>
</dbReference>
<dbReference type="GO" id="GO:0005615">
    <property type="term" value="C:extracellular space"/>
    <property type="evidence" value="ECO:0007669"/>
    <property type="project" value="TreeGrafter"/>
</dbReference>
<dbReference type="PANTHER" id="PTHR16675:SF237">
    <property type="entry name" value="MHC CLASS I ANTIGEN TRANSCRIPT VARIANT 1-RELATED"/>
    <property type="match status" value="1"/>
</dbReference>
<feature type="domain" description="MHC class I-like antigen recognition-like" evidence="3">
    <location>
        <begin position="21"/>
        <end position="197"/>
    </location>
</feature>
<dbReference type="InterPro" id="IPR001039">
    <property type="entry name" value="MHC_I_a_a1/a2"/>
</dbReference>
<organism evidence="4 5">
    <name type="scientific">Gadus morhua</name>
    <name type="common">Atlantic cod</name>
    <dbReference type="NCBI Taxonomy" id="8049"/>
    <lineage>
        <taxon>Eukaryota</taxon>
        <taxon>Metazoa</taxon>
        <taxon>Chordata</taxon>
        <taxon>Craniata</taxon>
        <taxon>Vertebrata</taxon>
        <taxon>Euteleostomi</taxon>
        <taxon>Actinopterygii</taxon>
        <taxon>Neopterygii</taxon>
        <taxon>Teleostei</taxon>
        <taxon>Neoteleostei</taxon>
        <taxon>Acanthomorphata</taxon>
        <taxon>Zeiogadaria</taxon>
        <taxon>Gadariae</taxon>
        <taxon>Gadiformes</taxon>
        <taxon>Gadoidei</taxon>
        <taxon>Gadidae</taxon>
        <taxon>Gadus</taxon>
    </lineage>
</organism>
<dbReference type="Pfam" id="PF00129">
    <property type="entry name" value="MHC_I"/>
    <property type="match status" value="1"/>
</dbReference>
<proteinExistence type="inferred from homology"/>
<dbReference type="GO" id="GO:0009897">
    <property type="term" value="C:external side of plasma membrane"/>
    <property type="evidence" value="ECO:0007669"/>
    <property type="project" value="TreeGrafter"/>
</dbReference>
<dbReference type="InterPro" id="IPR050208">
    <property type="entry name" value="MHC_class-I_related"/>
</dbReference>
<dbReference type="PANTHER" id="PTHR16675">
    <property type="entry name" value="MHC CLASS I-RELATED"/>
    <property type="match status" value="1"/>
</dbReference>
<keyword evidence="1" id="KW-0325">Glycoprotein</keyword>
<dbReference type="Ensembl" id="ENSGMOT00000076126.1">
    <property type="protein sequence ID" value="ENSGMOP00000029296.1"/>
    <property type="gene ID" value="ENSGMOG00000028199.1"/>
</dbReference>
<dbReference type="SUPFAM" id="SSF54452">
    <property type="entry name" value="MHC antigen-recognition domain"/>
    <property type="match status" value="1"/>
</dbReference>
<evidence type="ECO:0000313" key="4">
    <source>
        <dbReference type="Ensembl" id="ENSGMOP00000029296.1"/>
    </source>
</evidence>
<dbReference type="AlphaFoldDB" id="A0A8C5ABF7"/>
<reference evidence="4" key="2">
    <citation type="submission" date="2025-09" db="UniProtKB">
        <authorList>
            <consortium name="Ensembl"/>
        </authorList>
    </citation>
    <scope>IDENTIFICATION</scope>
</reference>
<evidence type="ECO:0000313" key="5">
    <source>
        <dbReference type="Proteomes" id="UP000694546"/>
    </source>
</evidence>
<reference evidence="4" key="1">
    <citation type="submission" date="2025-08" db="UniProtKB">
        <authorList>
            <consortium name="Ensembl"/>
        </authorList>
    </citation>
    <scope>IDENTIFICATION</scope>
</reference>
<protein>
    <recommendedName>
        <fullName evidence="3">MHC class I-like antigen recognition-like domain-containing protein</fullName>
    </recommendedName>
</protein>
<dbReference type="Gene3D" id="3.30.500.10">
    <property type="entry name" value="MHC class I-like antigen recognition-like"/>
    <property type="match status" value="1"/>
</dbReference>
<dbReference type="GeneTree" id="ENSGT01120000271828"/>
<dbReference type="Proteomes" id="UP000694546">
    <property type="component" value="Chromosome 5"/>
</dbReference>
<accession>A0A8C5ABF7</accession>
<dbReference type="InterPro" id="IPR011162">
    <property type="entry name" value="MHC_I/II-like_Ag-recog"/>
</dbReference>
<evidence type="ECO:0000256" key="2">
    <source>
        <dbReference type="RuleBase" id="RU004439"/>
    </source>
</evidence>
<dbReference type="GO" id="GO:0006955">
    <property type="term" value="P:immune response"/>
    <property type="evidence" value="ECO:0007669"/>
    <property type="project" value="TreeGrafter"/>
</dbReference>
<dbReference type="InterPro" id="IPR011161">
    <property type="entry name" value="MHC_I-like_Ag-recog"/>
</dbReference>
<name>A0A8C5ABF7_GADMO</name>
<sequence length="228" mass="25951">MLGGGSVCLSVCLSQVMYMIHSLRYFVTASSGLSSFPEFVAVGMVDEVQFGHYDSVSERAVPKQAWMDQVTRDRPDYWERETYRGLGYQQVSKFNVEIAKKRFNQTGGAHIVQLMSGCEWDDEDDSTDSHHQYAYDGEDFLAFDLKTLTWVAPVRQAVPTKLRWDQDRAENQYNKHYYTKVCVDLLKKFLAYGKSTLSSFVLSGCWSPPGLRLVTNPVCDIHGQDIEA</sequence>
<comment type="similarity">
    <text evidence="2">Belongs to the MHC class I family.</text>
</comment>